<dbReference type="Gene3D" id="3.40.30.10">
    <property type="entry name" value="Glutaredoxin"/>
    <property type="match status" value="1"/>
</dbReference>
<dbReference type="CDD" id="cd02947">
    <property type="entry name" value="TRX_family"/>
    <property type="match status" value="1"/>
</dbReference>
<name>I3C5K2_9FLAO</name>
<dbReference type="PROSITE" id="PS51257">
    <property type="entry name" value="PROKAR_LIPOPROTEIN"/>
    <property type="match status" value="1"/>
</dbReference>
<dbReference type="InterPro" id="IPR036249">
    <property type="entry name" value="Thioredoxin-like_sf"/>
</dbReference>
<dbReference type="RefSeq" id="WP_008612209.1">
    <property type="nucleotide sequence ID" value="NZ_JH651379.1"/>
</dbReference>
<evidence type="ECO:0000313" key="2">
    <source>
        <dbReference type="EMBL" id="EIJ38895.1"/>
    </source>
</evidence>
<dbReference type="SUPFAM" id="SSF52833">
    <property type="entry name" value="Thioredoxin-like"/>
    <property type="match status" value="1"/>
</dbReference>
<sequence length="188" mass="21934">MRKIILLLSVIAFTFSCGTKAKKSEENPTETTTKKSEVEKAKDDILVGYHTREDLEKEPHNEWFVSTYNEYKAAPEIINSLKPLVKNLEIKIFMGTWCSDSQREVPHFFKIMDEADYAYKNLTLITMTREKTTPENLEEGLNITNVPTFIFYKDGKEINRIVEYTIETLEKDMLNILEGKEYKNPYAE</sequence>
<dbReference type="EMBL" id="JH651379">
    <property type="protein sequence ID" value="EIJ38895.1"/>
    <property type="molecule type" value="Genomic_DNA"/>
</dbReference>
<gene>
    <name evidence="2" type="ORF">JoomaDRAFT_1897</name>
</gene>
<accession>I3C5K2</accession>
<evidence type="ECO:0000313" key="3">
    <source>
        <dbReference type="Proteomes" id="UP000004690"/>
    </source>
</evidence>
<dbReference type="HOGENOM" id="CLU_121365_0_0_10"/>
<dbReference type="Proteomes" id="UP000004690">
    <property type="component" value="Unassembled WGS sequence"/>
</dbReference>
<evidence type="ECO:0000256" key="1">
    <source>
        <dbReference type="SAM" id="SignalP"/>
    </source>
</evidence>
<keyword evidence="3" id="KW-1185">Reference proteome</keyword>
<dbReference type="STRING" id="926559.JoomaDRAFT_1897"/>
<feature type="signal peptide" evidence="1">
    <location>
        <begin position="1"/>
        <end position="21"/>
    </location>
</feature>
<feature type="chain" id="PRO_5003668838" evidence="1">
    <location>
        <begin position="22"/>
        <end position="188"/>
    </location>
</feature>
<protein>
    <submittedName>
        <fullName evidence="2">Thiol-disulfide isomerase-like thioredoxin</fullName>
    </submittedName>
</protein>
<reference evidence="2 3" key="1">
    <citation type="submission" date="2012-02" db="EMBL/GenBank/DDBJ databases">
        <title>Improved High-Quality Draft genome of Joostella marina DSM 19592.</title>
        <authorList>
            <consortium name="US DOE Joint Genome Institute (JGI-PGF)"/>
            <person name="Lucas S."/>
            <person name="Copeland A."/>
            <person name="Lapidus A."/>
            <person name="Bruce D."/>
            <person name="Goodwin L."/>
            <person name="Pitluck S."/>
            <person name="Peters L."/>
            <person name="Chertkov O."/>
            <person name="Ovchinnikova G."/>
            <person name="Kyrpides N."/>
            <person name="Mavromatis K."/>
            <person name="Detter J.C."/>
            <person name="Han C."/>
            <person name="Land M."/>
            <person name="Hauser L."/>
            <person name="Markowitz V."/>
            <person name="Cheng J.-F."/>
            <person name="Hugenholtz P."/>
            <person name="Woyke T."/>
            <person name="Wu D."/>
            <person name="Tindall B."/>
            <person name="Brambilla E."/>
            <person name="Klenk H.-P."/>
            <person name="Eisen J.A."/>
        </authorList>
    </citation>
    <scope>NUCLEOTIDE SEQUENCE [LARGE SCALE GENOMIC DNA]</scope>
    <source>
        <strain evidence="2 3">DSM 19592</strain>
    </source>
</reference>
<proteinExistence type="predicted"/>
<keyword evidence="1" id="KW-0732">Signal</keyword>
<dbReference type="GO" id="GO:0016853">
    <property type="term" value="F:isomerase activity"/>
    <property type="evidence" value="ECO:0007669"/>
    <property type="project" value="UniProtKB-KW"/>
</dbReference>
<dbReference type="eggNOG" id="COG0526">
    <property type="taxonomic scope" value="Bacteria"/>
</dbReference>
<dbReference type="AlphaFoldDB" id="I3C5K2"/>
<dbReference type="OrthoDB" id="6398367at2"/>
<organism evidence="2 3">
    <name type="scientific">Galbibacter orientalis DSM 19592</name>
    <dbReference type="NCBI Taxonomy" id="926559"/>
    <lineage>
        <taxon>Bacteria</taxon>
        <taxon>Pseudomonadati</taxon>
        <taxon>Bacteroidota</taxon>
        <taxon>Flavobacteriia</taxon>
        <taxon>Flavobacteriales</taxon>
        <taxon>Flavobacteriaceae</taxon>
        <taxon>Galbibacter</taxon>
    </lineage>
</organism>
<keyword evidence="2" id="KW-0413">Isomerase</keyword>
<dbReference type="Pfam" id="PF14595">
    <property type="entry name" value="Thioredoxin_9"/>
    <property type="match status" value="1"/>
</dbReference>